<gene>
    <name evidence="3" type="ORF">WJX81_007543</name>
</gene>
<dbReference type="Proteomes" id="UP001445335">
    <property type="component" value="Unassembled WGS sequence"/>
</dbReference>
<dbReference type="PANTHER" id="PTHR12298">
    <property type="entry name" value="PCDC2 PROGRAMMED CELL DEATH PROTEIN 2 -RELATED"/>
    <property type="match status" value="1"/>
</dbReference>
<evidence type="ECO:0000313" key="4">
    <source>
        <dbReference type="Proteomes" id="UP001445335"/>
    </source>
</evidence>
<evidence type="ECO:0000259" key="2">
    <source>
        <dbReference type="Pfam" id="PF04194"/>
    </source>
</evidence>
<feature type="domain" description="Programmed cell death protein 2 C-terminal" evidence="2">
    <location>
        <begin position="241"/>
        <end position="347"/>
    </location>
</feature>
<dbReference type="PANTHER" id="PTHR12298:SF4">
    <property type="entry name" value="PROGRAMMED CELL DEATH PROTEIN 2"/>
    <property type="match status" value="1"/>
</dbReference>
<comment type="caution">
    <text evidence="3">The sequence shown here is derived from an EMBL/GenBank/DDBJ whole genome shotgun (WGS) entry which is preliminary data.</text>
</comment>
<sequence length="349" mass="37988">MVDTQLPQWLDEDDQLDCEDDDEHQWILGLVDETKAPQTLLRHRFSSKVGGRPAWLHPVRLPAVEALTSQPDGRPLVFLLQVYAPVEDSEAAFHRMLYLFLSPHSDRLAGAGAARALRCQLPRHNAYYSPDPPSTRLPLPLPEDDMGCLLTRDPWRAAAAEAALSAGEPAPSTGPGVRVLPELAIRDELEEPEADASEGGWEAADLSGENGASAALAPEEAAMESELVDEVEAQVDPGTAAFATFAARVARRPQQVLRYCFEDGARPLWPGAECVPSAADVPPCVHCRAPRRFEFQVLPQLLNWLNADESGGDGMDWGAIAVFCCTASCTPPPHAESAYLEEFAWVQPP</sequence>
<reference evidence="3 4" key="1">
    <citation type="journal article" date="2024" name="Nat. Commun.">
        <title>Phylogenomics reveals the evolutionary origins of lichenization in chlorophyte algae.</title>
        <authorList>
            <person name="Puginier C."/>
            <person name="Libourel C."/>
            <person name="Otte J."/>
            <person name="Skaloud P."/>
            <person name="Haon M."/>
            <person name="Grisel S."/>
            <person name="Petersen M."/>
            <person name="Berrin J.G."/>
            <person name="Delaux P.M."/>
            <person name="Dal Grande F."/>
            <person name="Keller J."/>
        </authorList>
    </citation>
    <scope>NUCLEOTIDE SEQUENCE [LARGE SCALE GENOMIC DNA]</scope>
    <source>
        <strain evidence="3 4">SAG 245.80</strain>
    </source>
</reference>
<proteinExistence type="predicted"/>
<keyword evidence="4" id="KW-1185">Reference proteome</keyword>
<accession>A0AAW1QI72</accession>
<feature type="region of interest" description="Disordered" evidence="1">
    <location>
        <begin position="191"/>
        <end position="210"/>
    </location>
</feature>
<dbReference type="InterPro" id="IPR007320">
    <property type="entry name" value="PDCD2_C"/>
</dbReference>
<dbReference type="AlphaFoldDB" id="A0AAW1QI72"/>
<dbReference type="EMBL" id="JALJOU010000107">
    <property type="protein sequence ID" value="KAK9821139.1"/>
    <property type="molecule type" value="Genomic_DNA"/>
</dbReference>
<evidence type="ECO:0000313" key="3">
    <source>
        <dbReference type="EMBL" id="KAK9821139.1"/>
    </source>
</evidence>
<name>A0AAW1QI72_9CHLO</name>
<protein>
    <recommendedName>
        <fullName evidence="2">Programmed cell death protein 2 C-terminal domain-containing protein</fullName>
    </recommendedName>
</protein>
<dbReference type="GO" id="GO:0005737">
    <property type="term" value="C:cytoplasm"/>
    <property type="evidence" value="ECO:0007669"/>
    <property type="project" value="InterPro"/>
</dbReference>
<organism evidence="3 4">
    <name type="scientific">Elliptochloris bilobata</name>
    <dbReference type="NCBI Taxonomy" id="381761"/>
    <lineage>
        <taxon>Eukaryota</taxon>
        <taxon>Viridiplantae</taxon>
        <taxon>Chlorophyta</taxon>
        <taxon>core chlorophytes</taxon>
        <taxon>Trebouxiophyceae</taxon>
        <taxon>Trebouxiophyceae incertae sedis</taxon>
        <taxon>Elliptochloris clade</taxon>
        <taxon>Elliptochloris</taxon>
    </lineage>
</organism>
<dbReference type="Pfam" id="PF04194">
    <property type="entry name" value="PDCD2_C"/>
    <property type="match status" value="1"/>
</dbReference>
<evidence type="ECO:0000256" key="1">
    <source>
        <dbReference type="SAM" id="MobiDB-lite"/>
    </source>
</evidence>